<dbReference type="EC" id="1.8.1.4" evidence="3 16"/>
<evidence type="ECO:0000256" key="15">
    <source>
        <dbReference type="PIRSR" id="PIRSR000350-4"/>
    </source>
</evidence>
<dbReference type="Pfam" id="PF07992">
    <property type="entry name" value="Pyr_redox_2"/>
    <property type="match status" value="1"/>
</dbReference>
<dbReference type="FunFam" id="3.30.390.30:FF:000001">
    <property type="entry name" value="Dihydrolipoyl dehydrogenase"/>
    <property type="match status" value="1"/>
</dbReference>
<dbReference type="GO" id="GO:0050660">
    <property type="term" value="F:flavin adenine dinucleotide binding"/>
    <property type="evidence" value="ECO:0007669"/>
    <property type="project" value="InterPro"/>
</dbReference>
<dbReference type="PRINTS" id="PR00411">
    <property type="entry name" value="PNDRDTASEI"/>
</dbReference>
<comment type="similarity">
    <text evidence="2 16">Belongs to the class-I pyridine nucleotide-disulfide oxidoreductase family.</text>
</comment>
<evidence type="ECO:0000256" key="13">
    <source>
        <dbReference type="PIRSR" id="PIRSR000350-2"/>
    </source>
</evidence>
<evidence type="ECO:0000256" key="1">
    <source>
        <dbReference type="ARBA" id="ARBA00004496"/>
    </source>
</evidence>
<feature type="binding site" evidence="14">
    <location>
        <begin position="179"/>
        <end position="186"/>
    </location>
    <ligand>
        <name>NAD(+)</name>
        <dbReference type="ChEBI" id="CHEBI:57540"/>
    </ligand>
</feature>
<name>A0A923NF62_9FIRM</name>
<feature type="binding site" evidence="14">
    <location>
        <position position="49"/>
    </location>
    <ligand>
        <name>FAD</name>
        <dbReference type="ChEBI" id="CHEBI:57692"/>
    </ligand>
</feature>
<comment type="subcellular location">
    <subcellularLocation>
        <location evidence="1">Cytoplasm</location>
    </subcellularLocation>
</comment>
<organism evidence="19 20">
    <name type="scientific">Lentihominibacter faecis</name>
    <dbReference type="NCBI Taxonomy" id="2764712"/>
    <lineage>
        <taxon>Bacteria</taxon>
        <taxon>Bacillati</taxon>
        <taxon>Bacillota</taxon>
        <taxon>Clostridia</taxon>
        <taxon>Peptostreptococcales</taxon>
        <taxon>Anaerovoracaceae</taxon>
        <taxon>Lentihominibacter</taxon>
    </lineage>
</organism>
<evidence type="ECO:0000256" key="12">
    <source>
        <dbReference type="ARBA" id="ARBA00049187"/>
    </source>
</evidence>
<dbReference type="PANTHER" id="PTHR22912:SF217">
    <property type="entry name" value="DIHYDROLIPOYL DEHYDROGENASE"/>
    <property type="match status" value="1"/>
</dbReference>
<comment type="miscellaneous">
    <text evidence="16">The active site is a redox-active disulfide bond.</text>
</comment>
<dbReference type="RefSeq" id="WP_249286935.1">
    <property type="nucleotide sequence ID" value="NZ_JACRWC010000072.1"/>
</dbReference>
<evidence type="ECO:0000256" key="16">
    <source>
        <dbReference type="RuleBase" id="RU003692"/>
    </source>
</evidence>
<keyword evidence="10" id="KW-1015">Disulfide bond</keyword>
<keyword evidence="20" id="KW-1185">Reference proteome</keyword>
<evidence type="ECO:0000256" key="9">
    <source>
        <dbReference type="ARBA" id="ARBA00023027"/>
    </source>
</evidence>
<protein>
    <recommendedName>
        <fullName evidence="4 16">Dihydrolipoyl dehydrogenase</fullName>
        <ecNumber evidence="3 16">1.8.1.4</ecNumber>
    </recommendedName>
</protein>
<evidence type="ECO:0000256" key="8">
    <source>
        <dbReference type="ARBA" id="ARBA00023002"/>
    </source>
</evidence>
<feature type="binding site" evidence="14">
    <location>
        <position position="113"/>
    </location>
    <ligand>
        <name>FAD</name>
        <dbReference type="ChEBI" id="CHEBI:57692"/>
    </ligand>
</feature>
<proteinExistence type="inferred from homology"/>
<feature type="disulfide bond" description="Redox-active" evidence="15">
    <location>
        <begin position="40"/>
        <end position="45"/>
    </location>
</feature>
<dbReference type="InterPro" id="IPR016156">
    <property type="entry name" value="FAD/NAD-linked_Rdtase_dimer_sf"/>
</dbReference>
<keyword evidence="7 14" id="KW-0274">FAD</keyword>
<evidence type="ECO:0000256" key="3">
    <source>
        <dbReference type="ARBA" id="ARBA00012608"/>
    </source>
</evidence>
<feature type="binding site" evidence="14">
    <location>
        <position position="202"/>
    </location>
    <ligand>
        <name>NAD(+)</name>
        <dbReference type="ChEBI" id="CHEBI:57540"/>
    </ligand>
</feature>
<evidence type="ECO:0000256" key="4">
    <source>
        <dbReference type="ARBA" id="ARBA00016961"/>
    </source>
</evidence>
<keyword evidence="6 16" id="KW-0285">Flavoprotein</keyword>
<dbReference type="GO" id="GO:0006103">
    <property type="term" value="P:2-oxoglutarate metabolic process"/>
    <property type="evidence" value="ECO:0007669"/>
    <property type="project" value="TreeGrafter"/>
</dbReference>
<reference evidence="19" key="1">
    <citation type="submission" date="2020-08" db="EMBL/GenBank/DDBJ databases">
        <authorList>
            <person name="Liu C."/>
            <person name="Sun Q."/>
        </authorList>
    </citation>
    <scope>NUCLEOTIDE SEQUENCE</scope>
    <source>
        <strain evidence="19">BX16</strain>
    </source>
</reference>
<dbReference type="GO" id="GO:0005737">
    <property type="term" value="C:cytoplasm"/>
    <property type="evidence" value="ECO:0007669"/>
    <property type="project" value="UniProtKB-SubCell"/>
</dbReference>
<evidence type="ECO:0000313" key="20">
    <source>
        <dbReference type="Proteomes" id="UP000644115"/>
    </source>
</evidence>
<dbReference type="Pfam" id="PF02852">
    <property type="entry name" value="Pyr_redox_dim"/>
    <property type="match status" value="1"/>
</dbReference>
<feature type="active site" description="Proton acceptor" evidence="13">
    <location>
        <position position="441"/>
    </location>
</feature>
<dbReference type="PIRSF" id="PIRSF000350">
    <property type="entry name" value="Mercury_reductase_MerA"/>
    <property type="match status" value="1"/>
</dbReference>
<dbReference type="InterPro" id="IPR004099">
    <property type="entry name" value="Pyr_nucl-diS_OxRdtase_dimer"/>
</dbReference>
<dbReference type="SUPFAM" id="SSF55424">
    <property type="entry name" value="FAD/NAD-linked reductases, dimerisation (C-terminal) domain"/>
    <property type="match status" value="1"/>
</dbReference>
<feature type="binding site" evidence="14">
    <location>
        <position position="309"/>
    </location>
    <ligand>
        <name>FAD</name>
        <dbReference type="ChEBI" id="CHEBI:57692"/>
    </ligand>
</feature>
<evidence type="ECO:0000259" key="17">
    <source>
        <dbReference type="Pfam" id="PF02852"/>
    </source>
</evidence>
<dbReference type="SUPFAM" id="SSF51905">
    <property type="entry name" value="FAD/NAD(P)-binding domain"/>
    <property type="match status" value="1"/>
</dbReference>
<dbReference type="AlphaFoldDB" id="A0A923NF62"/>
<dbReference type="InterPro" id="IPR006258">
    <property type="entry name" value="Lipoamide_DH"/>
</dbReference>
<evidence type="ECO:0000256" key="7">
    <source>
        <dbReference type="ARBA" id="ARBA00022827"/>
    </source>
</evidence>
<dbReference type="InterPro" id="IPR036188">
    <property type="entry name" value="FAD/NAD-bd_sf"/>
</dbReference>
<dbReference type="Gene3D" id="3.50.50.60">
    <property type="entry name" value="FAD/NAD(P)-binding domain"/>
    <property type="match status" value="2"/>
</dbReference>
<keyword evidence="8 16" id="KW-0560">Oxidoreductase</keyword>
<dbReference type="InterPro" id="IPR012999">
    <property type="entry name" value="Pyr_OxRdtase_I_AS"/>
</dbReference>
<feature type="domain" description="Pyridine nucleotide-disulphide oxidoreductase dimerisation" evidence="17">
    <location>
        <begin position="343"/>
        <end position="452"/>
    </location>
</feature>
<accession>A0A923NF62</accession>
<comment type="caution">
    <text evidence="19">The sequence shown here is derived from an EMBL/GenBank/DDBJ whole genome shotgun (WGS) entry which is preliminary data.</text>
</comment>
<feature type="domain" description="FAD/NAD(P)-binding" evidence="18">
    <location>
        <begin position="3"/>
        <end position="324"/>
    </location>
</feature>
<comment type="cofactor">
    <cofactor evidence="14 16">
        <name>FAD</name>
        <dbReference type="ChEBI" id="CHEBI:57692"/>
    </cofactor>
    <text evidence="14 16">Binds 1 FAD per subunit.</text>
</comment>
<gene>
    <name evidence="19" type="primary">lpdA</name>
    <name evidence="19" type="ORF">H8876_05790</name>
</gene>
<feature type="binding site" evidence="14">
    <location>
        <begin position="142"/>
        <end position="144"/>
    </location>
    <ligand>
        <name>FAD</name>
        <dbReference type="ChEBI" id="CHEBI:57692"/>
    </ligand>
</feature>
<feature type="binding site" evidence="14">
    <location>
        <position position="271"/>
    </location>
    <ligand>
        <name>NAD(+)</name>
        <dbReference type="ChEBI" id="CHEBI:57540"/>
    </ligand>
</feature>
<evidence type="ECO:0000256" key="11">
    <source>
        <dbReference type="ARBA" id="ARBA00023284"/>
    </source>
</evidence>
<dbReference type="PROSITE" id="PS00076">
    <property type="entry name" value="PYRIDINE_REDOX_1"/>
    <property type="match status" value="1"/>
</dbReference>
<evidence type="ECO:0000256" key="2">
    <source>
        <dbReference type="ARBA" id="ARBA00007532"/>
    </source>
</evidence>
<dbReference type="Proteomes" id="UP000644115">
    <property type="component" value="Unassembled WGS sequence"/>
</dbReference>
<dbReference type="GO" id="GO:0004148">
    <property type="term" value="F:dihydrolipoyl dehydrogenase (NADH) activity"/>
    <property type="evidence" value="ECO:0007669"/>
    <property type="project" value="UniProtKB-EC"/>
</dbReference>
<evidence type="ECO:0000313" key="19">
    <source>
        <dbReference type="EMBL" id="MBC5999507.1"/>
    </source>
</evidence>
<evidence type="ECO:0000256" key="5">
    <source>
        <dbReference type="ARBA" id="ARBA00022490"/>
    </source>
</evidence>
<keyword evidence="9 14" id="KW-0520">NAD</keyword>
<keyword evidence="11 16" id="KW-0676">Redox-active center</keyword>
<keyword evidence="14" id="KW-0547">Nucleotide-binding</keyword>
<dbReference type="NCBIfam" id="TIGR01350">
    <property type="entry name" value="lipoamide_DH"/>
    <property type="match status" value="1"/>
</dbReference>
<evidence type="ECO:0000256" key="10">
    <source>
        <dbReference type="ARBA" id="ARBA00023157"/>
    </source>
</evidence>
<evidence type="ECO:0000259" key="18">
    <source>
        <dbReference type="Pfam" id="PF07992"/>
    </source>
</evidence>
<evidence type="ECO:0000256" key="6">
    <source>
        <dbReference type="ARBA" id="ARBA00022630"/>
    </source>
</evidence>
<evidence type="ECO:0000256" key="14">
    <source>
        <dbReference type="PIRSR" id="PIRSR000350-3"/>
    </source>
</evidence>
<dbReference type="InterPro" id="IPR023753">
    <property type="entry name" value="FAD/NAD-binding_dom"/>
</dbReference>
<dbReference type="EMBL" id="JACRWC010000072">
    <property type="protein sequence ID" value="MBC5999507.1"/>
    <property type="molecule type" value="Genomic_DNA"/>
</dbReference>
<dbReference type="InterPro" id="IPR001100">
    <property type="entry name" value="Pyr_nuc-diS_OxRdtase"/>
</dbReference>
<dbReference type="PANTHER" id="PTHR22912">
    <property type="entry name" value="DISULFIDE OXIDOREDUCTASE"/>
    <property type="match status" value="1"/>
</dbReference>
<keyword evidence="5" id="KW-0963">Cytoplasm</keyword>
<dbReference type="Gene3D" id="3.30.390.30">
    <property type="match status" value="1"/>
</dbReference>
<dbReference type="PRINTS" id="PR00368">
    <property type="entry name" value="FADPNR"/>
</dbReference>
<comment type="catalytic activity">
    <reaction evidence="12 16">
        <text>N(6)-[(R)-dihydrolipoyl]-L-lysyl-[protein] + NAD(+) = N(6)-[(R)-lipoyl]-L-lysyl-[protein] + NADH + H(+)</text>
        <dbReference type="Rhea" id="RHEA:15045"/>
        <dbReference type="Rhea" id="RHEA-COMP:10474"/>
        <dbReference type="Rhea" id="RHEA-COMP:10475"/>
        <dbReference type="ChEBI" id="CHEBI:15378"/>
        <dbReference type="ChEBI" id="CHEBI:57540"/>
        <dbReference type="ChEBI" id="CHEBI:57945"/>
        <dbReference type="ChEBI" id="CHEBI:83099"/>
        <dbReference type="ChEBI" id="CHEBI:83100"/>
        <dbReference type="EC" id="1.8.1.4"/>
    </reaction>
</comment>
<dbReference type="InterPro" id="IPR050151">
    <property type="entry name" value="Class-I_Pyr_Nuc-Dis_Oxidored"/>
</dbReference>
<sequence length="465" mass="48671">MFYDVVVLGAGPGGYVSAIRAAQLGAKTAIIEKNKVGGTCLNVGCIPTKALMKNVEILHYIDAGKKRGIKVKGELELDYAKAVKAKDKAVKQLVNGVTGLLASNEITMYQGMGTVKAGNKIEVAAENGDVETIEYGKLILATGSSPKMPPIPGADLEGVMTSEGFLSITEVPEKLVVIGAGVIGCELATVFKAYGSQITMVEMMDKPVAILDSDVANYMEGILTQQGIDLKLGKQVKGIARNDAGSLDVTIADKDGNEEVVSGDKVLISIGRGPNVAGLDELGLETERGYVVVNDKLETSAKDVYAIGDVTGKKLLAHVASEMGVVAAENAMGASKAMDLSIVPSCLYTIPEVGCVGMSEKEAKDAGYDVICGKFPLVACGKAVATGDTEGMFKIVADKKTRKVLGAHLVGKSATELVAEMAAYMKMNATVDDVVDTIHAHPTISESIAEAARDIDNCTIHMPKK</sequence>